<protein>
    <recommendedName>
        <fullName evidence="7">Large ribosomal subunit protein mL40</fullName>
    </recommendedName>
    <alternativeName>
        <fullName evidence="8">39S ribosomal protein L40, mitochondrial</fullName>
    </alternativeName>
</protein>
<dbReference type="GO" id="GO:0005762">
    <property type="term" value="C:mitochondrial large ribosomal subunit"/>
    <property type="evidence" value="ECO:0007669"/>
    <property type="project" value="InterPro"/>
</dbReference>
<feature type="compositionally biased region" description="Low complexity" evidence="9">
    <location>
        <begin position="164"/>
        <end position="177"/>
    </location>
</feature>
<dbReference type="InterPro" id="IPR039145">
    <property type="entry name" value="Ribosomal_mL40_metazoa/plant"/>
</dbReference>
<keyword evidence="4" id="KW-0689">Ribosomal protein</keyword>
<evidence type="ECO:0000256" key="3">
    <source>
        <dbReference type="ARBA" id="ARBA00022946"/>
    </source>
</evidence>
<feature type="compositionally biased region" description="Low complexity" evidence="9">
    <location>
        <begin position="289"/>
        <end position="300"/>
    </location>
</feature>
<keyword evidence="11" id="KW-1185">Reference proteome</keyword>
<evidence type="ECO:0000256" key="4">
    <source>
        <dbReference type="ARBA" id="ARBA00022980"/>
    </source>
</evidence>
<dbReference type="FunFam" id="6.10.250.3440:FF:000001">
    <property type="entry name" value="Mitochondrial ribosomal protein L40"/>
    <property type="match status" value="1"/>
</dbReference>
<feature type="region of interest" description="Disordered" evidence="9">
    <location>
        <begin position="1"/>
        <end position="347"/>
    </location>
</feature>
<feature type="compositionally biased region" description="Gly residues" evidence="9">
    <location>
        <begin position="105"/>
        <end position="135"/>
    </location>
</feature>
<feature type="region of interest" description="Disordered" evidence="9">
    <location>
        <begin position="442"/>
        <end position="468"/>
    </location>
</feature>
<organism evidence="10 11">
    <name type="scientific">Bos taurus</name>
    <name type="common">Bovine</name>
    <dbReference type="NCBI Taxonomy" id="9913"/>
    <lineage>
        <taxon>Eukaryota</taxon>
        <taxon>Metazoa</taxon>
        <taxon>Chordata</taxon>
        <taxon>Craniata</taxon>
        <taxon>Vertebrata</taxon>
        <taxon>Euteleostomi</taxon>
        <taxon>Mammalia</taxon>
        <taxon>Eutheria</taxon>
        <taxon>Laurasiatheria</taxon>
        <taxon>Artiodactyla</taxon>
        <taxon>Ruminantia</taxon>
        <taxon>Pecora</taxon>
        <taxon>Bovidae</taxon>
        <taxon>Bovinae</taxon>
        <taxon>Bos</taxon>
    </lineage>
</organism>
<evidence type="ECO:0000256" key="6">
    <source>
        <dbReference type="ARBA" id="ARBA00023274"/>
    </source>
</evidence>
<feature type="compositionally biased region" description="Basic residues" evidence="9">
    <location>
        <begin position="232"/>
        <end position="253"/>
    </location>
</feature>
<comment type="similarity">
    <text evidence="2">Belongs to the mitochondrion-specific ribosomal protein mL40 family.</text>
</comment>
<comment type="subcellular location">
    <subcellularLocation>
        <location evidence="1">Mitochondrion</location>
    </subcellularLocation>
</comment>
<evidence type="ECO:0000313" key="11">
    <source>
        <dbReference type="Proteomes" id="UP000009136"/>
    </source>
</evidence>
<feature type="compositionally biased region" description="Pro residues" evidence="9">
    <location>
        <begin position="1"/>
        <end position="16"/>
    </location>
</feature>
<dbReference type="PANTHER" id="PTHR13359">
    <property type="entry name" value="39S RIBOSOMAL PROTEIN L40, MITOCHONDRIAL"/>
    <property type="match status" value="1"/>
</dbReference>
<feature type="compositionally biased region" description="Low complexity" evidence="9">
    <location>
        <begin position="79"/>
        <end position="94"/>
    </location>
</feature>
<feature type="compositionally biased region" description="Basic residues" evidence="9">
    <location>
        <begin position="193"/>
        <end position="205"/>
    </location>
</feature>
<reference evidence="10" key="3">
    <citation type="submission" date="2025-09" db="UniProtKB">
        <authorList>
            <consortium name="Ensembl"/>
        </authorList>
    </citation>
    <scope>IDENTIFICATION</scope>
    <source>
        <strain evidence="10">Hereford</strain>
    </source>
</reference>
<gene>
    <name evidence="10" type="primary">MRPL40</name>
</gene>
<name>A0AAA9SEM5_BOVIN</name>
<keyword evidence="3" id="KW-0809">Transit peptide</keyword>
<dbReference type="InterPro" id="IPR019192">
    <property type="entry name" value="Ribosomal_mL40"/>
</dbReference>
<dbReference type="Ensembl" id="ENSBTAT00000123928.2">
    <property type="protein sequence ID" value="ENSBTAP00000083848.1"/>
    <property type="gene ID" value="ENSBTAG00000019891.8"/>
</dbReference>
<keyword evidence="6" id="KW-0687">Ribonucleoprotein</keyword>
<reference evidence="10" key="1">
    <citation type="submission" date="2018-03" db="EMBL/GenBank/DDBJ databases">
        <title>ARS-UCD1.2.</title>
        <authorList>
            <person name="Rosen B.D."/>
            <person name="Bickhart D.M."/>
            <person name="Koren S."/>
            <person name="Schnabel R.D."/>
            <person name="Hall R."/>
            <person name="Zimin A."/>
            <person name="Dreischer C."/>
            <person name="Schultheiss S."/>
            <person name="Schroeder S.G."/>
            <person name="Elsik C.G."/>
            <person name="Couldrey C."/>
            <person name="Liu G.E."/>
            <person name="Van Tassell C.P."/>
            <person name="Phillippy A.M."/>
            <person name="Smith T.P.L."/>
            <person name="Medrano J.F."/>
        </authorList>
    </citation>
    <scope>NUCLEOTIDE SEQUENCE [LARGE SCALE GENOMIC DNA]</scope>
    <source>
        <strain evidence="10">Hereford</strain>
    </source>
</reference>
<feature type="compositionally biased region" description="Pro residues" evidence="9">
    <location>
        <begin position="26"/>
        <end position="38"/>
    </location>
</feature>
<evidence type="ECO:0000256" key="5">
    <source>
        <dbReference type="ARBA" id="ARBA00023128"/>
    </source>
</evidence>
<dbReference type="Proteomes" id="UP000009136">
    <property type="component" value="Chromosome 17"/>
</dbReference>
<evidence type="ECO:0000256" key="7">
    <source>
        <dbReference type="ARBA" id="ARBA00035192"/>
    </source>
</evidence>
<dbReference type="PANTHER" id="PTHR13359:SF2">
    <property type="entry name" value="LARGE RIBOSOMAL SUBUNIT PROTEIN ML40"/>
    <property type="match status" value="1"/>
</dbReference>
<dbReference type="Pfam" id="PF09812">
    <property type="entry name" value="MRP-L28"/>
    <property type="match status" value="1"/>
</dbReference>
<evidence type="ECO:0000256" key="1">
    <source>
        <dbReference type="ARBA" id="ARBA00004173"/>
    </source>
</evidence>
<evidence type="ECO:0000256" key="8">
    <source>
        <dbReference type="ARBA" id="ARBA00083752"/>
    </source>
</evidence>
<dbReference type="GeneTree" id="ENSGT00390000010239"/>
<feature type="compositionally biased region" description="Basic and acidic residues" evidence="9">
    <location>
        <begin position="213"/>
        <end position="226"/>
    </location>
</feature>
<feature type="compositionally biased region" description="Low complexity" evidence="9">
    <location>
        <begin position="272"/>
        <end position="282"/>
    </location>
</feature>
<accession>A0AAA9SEM5</accession>
<evidence type="ECO:0000313" key="10">
    <source>
        <dbReference type="Ensembl" id="ENSBTAP00000083848.1"/>
    </source>
</evidence>
<reference evidence="10" key="2">
    <citation type="submission" date="2025-08" db="UniProtKB">
        <authorList>
            <consortium name="Ensembl"/>
        </authorList>
    </citation>
    <scope>IDENTIFICATION</scope>
    <source>
        <strain evidence="10">Hereford</strain>
    </source>
</reference>
<evidence type="ECO:0000256" key="2">
    <source>
        <dbReference type="ARBA" id="ARBA00009360"/>
    </source>
</evidence>
<dbReference type="AlphaFoldDB" id="A0AAA9SEM5"/>
<feature type="compositionally biased region" description="Basic residues" evidence="9">
    <location>
        <begin position="40"/>
        <end position="49"/>
    </location>
</feature>
<dbReference type="Gene3D" id="6.10.250.3440">
    <property type="match status" value="1"/>
</dbReference>
<sequence>MEPPPPPALRPPPAPRPQRRRAIAGPRPPPPPPQPPPALGRRRRRHSRIPRAAPPPAAPGQRRKSRRAPAKRPRRETAPRVLGPRGSRAGRPAGRAGGRRRVGSAPGGGGEGGPAGGARAGGRAGLGGAGGGRCPGGARRANWRAHAAPGALSLGTRAREPRAAQRPGPDAGGRAAAFTACPARLAREGFRAPGRRRPRRARHGPRGAQAGRPPREGATERREVRGAGRGAGPRRGRGQARRRPERRAARLRGGRTGERRTARVGRPRGARPEAAAGDPGAWRPRRWGRPGARCAPRAGSWGRGRRRRGTRGGGPPCCPSGDSCPREPLRKKKKVDPKKDQAAKERLKKRIRRLEKATQELIPIEDFITPVKFLNQARQRPPVELPFEESERRALLLKKWSLYKQREHELERAAIASLLEAQREALQELELTAPELHAEATKRDSSLFPFERQGPDYTPPIANYQPPEGRYQDITKVYTQVEFKR</sequence>
<keyword evidence="5" id="KW-0496">Mitochondrion</keyword>
<proteinExistence type="inferred from homology"/>
<feature type="compositionally biased region" description="Basic residues" evidence="9">
    <location>
        <begin position="61"/>
        <end position="74"/>
    </location>
</feature>
<evidence type="ECO:0000256" key="9">
    <source>
        <dbReference type="SAM" id="MobiDB-lite"/>
    </source>
</evidence>